<proteinExistence type="inferred from homology"/>
<keyword evidence="6 9" id="KW-0067">ATP-binding</keyword>
<accession>A0A2S5KH11</accession>
<evidence type="ECO:0000256" key="6">
    <source>
        <dbReference type="ARBA" id="ARBA00022840"/>
    </source>
</evidence>
<keyword evidence="3" id="KW-0813">Transport</keyword>
<dbReference type="PROSITE" id="PS00211">
    <property type="entry name" value="ABC_TRANSPORTER_1"/>
    <property type="match status" value="2"/>
</dbReference>
<comment type="similarity">
    <text evidence="2">Belongs to the ABC transporter superfamily.</text>
</comment>
<dbReference type="InterPro" id="IPR027417">
    <property type="entry name" value="P-loop_NTPase"/>
</dbReference>
<dbReference type="CDD" id="cd03257">
    <property type="entry name" value="ABC_NikE_OppD_transporters"/>
    <property type="match status" value="2"/>
</dbReference>
<protein>
    <submittedName>
        <fullName evidence="9">Microcin ABC transporter ATP-binding protein</fullName>
    </submittedName>
</protein>
<dbReference type="GO" id="GO:0015833">
    <property type="term" value="P:peptide transport"/>
    <property type="evidence" value="ECO:0007669"/>
    <property type="project" value="InterPro"/>
</dbReference>
<dbReference type="GO" id="GO:0005886">
    <property type="term" value="C:plasma membrane"/>
    <property type="evidence" value="ECO:0007669"/>
    <property type="project" value="UniProtKB-SubCell"/>
</dbReference>
<comment type="subcellular location">
    <subcellularLocation>
        <location evidence="1">Cell inner membrane</location>
        <topology evidence="1">Peripheral membrane protein</topology>
    </subcellularLocation>
</comment>
<evidence type="ECO:0000313" key="10">
    <source>
        <dbReference type="Proteomes" id="UP000238196"/>
    </source>
</evidence>
<gene>
    <name evidence="9" type="ORF">C4K68_28105</name>
</gene>
<dbReference type="PANTHER" id="PTHR43297">
    <property type="entry name" value="OLIGOPEPTIDE TRANSPORT ATP-BINDING PROTEIN APPD"/>
    <property type="match status" value="1"/>
</dbReference>
<dbReference type="NCBIfam" id="NF008453">
    <property type="entry name" value="PRK11308.1"/>
    <property type="match status" value="2"/>
</dbReference>
<dbReference type="AlphaFoldDB" id="A0A2S5KH11"/>
<evidence type="ECO:0000256" key="5">
    <source>
        <dbReference type="ARBA" id="ARBA00022741"/>
    </source>
</evidence>
<dbReference type="Gene3D" id="3.40.50.300">
    <property type="entry name" value="P-loop containing nucleotide triphosphate hydrolases"/>
    <property type="match status" value="2"/>
</dbReference>
<reference evidence="9 10" key="1">
    <citation type="submission" date="2018-02" db="EMBL/GenBank/DDBJ databases">
        <title>novel marine gammaproteobacteria from coastal saline agro ecosystem.</title>
        <authorList>
            <person name="Krishnan R."/>
            <person name="Ramesh Kumar N."/>
        </authorList>
    </citation>
    <scope>NUCLEOTIDE SEQUENCE [LARGE SCALE GENOMIC DNA]</scope>
    <source>
        <strain evidence="9 10">228</strain>
    </source>
</reference>
<dbReference type="PANTHER" id="PTHR43297:SF2">
    <property type="entry name" value="DIPEPTIDE TRANSPORT ATP-BINDING PROTEIN DPPD"/>
    <property type="match status" value="1"/>
</dbReference>
<dbReference type="InterPro" id="IPR003439">
    <property type="entry name" value="ABC_transporter-like_ATP-bd"/>
</dbReference>
<dbReference type="InterPro" id="IPR003593">
    <property type="entry name" value="AAA+_ATPase"/>
</dbReference>
<dbReference type="NCBIfam" id="NF007739">
    <property type="entry name" value="PRK10419.1"/>
    <property type="match status" value="2"/>
</dbReference>
<dbReference type="EMBL" id="PRLP01000169">
    <property type="protein sequence ID" value="PPC74062.1"/>
    <property type="molecule type" value="Genomic_DNA"/>
</dbReference>
<dbReference type="PROSITE" id="PS50893">
    <property type="entry name" value="ABC_TRANSPORTER_2"/>
    <property type="match status" value="2"/>
</dbReference>
<evidence type="ECO:0000256" key="2">
    <source>
        <dbReference type="ARBA" id="ARBA00005417"/>
    </source>
</evidence>
<keyword evidence="4" id="KW-1003">Cell membrane</keyword>
<evidence type="ECO:0000259" key="8">
    <source>
        <dbReference type="PROSITE" id="PS50893"/>
    </source>
</evidence>
<dbReference type="NCBIfam" id="NF010167">
    <property type="entry name" value="PRK13648.1"/>
    <property type="match status" value="2"/>
</dbReference>
<evidence type="ECO:0000256" key="7">
    <source>
        <dbReference type="ARBA" id="ARBA00023136"/>
    </source>
</evidence>
<dbReference type="InterPro" id="IPR050388">
    <property type="entry name" value="ABC_Ni/Peptide_Import"/>
</dbReference>
<sequence length="553" mass="60397">MSQDTLLRIHNLSIELPVGTDRIFAVDSVSLELRRGEILCVVGESGSGKSVLTSAVMGDVAKGLRQSSGTIEFQGCDLTRLSEKELRKLRGNQIAMIFQEPMAALNPAMTIGQQVGEVFELHAPQMSKAERKARVLELLASTHLPEPPRIAASYPHQLSGGQCQRVVIAMALAMNPALLIADEPTTALDVTTQAQVLHLINELKDKHQHGILFITHDFGVVAEVADRIAVMQAGKLVELGTAEQVLNRPKHPYTRQLIDAVPEMNPALRPVTSDAEPALKVDNLVKIYRTGNREVHALKDVSLSLPKGKTLSIVGESGSGKSTLAKLAIRLTGSDQGHIWLGDTDFAALQGADLTRARRRIQMIFQDPYGSLNPRHSVGSIIARAAQLKGMSARGAWDYAGELLERVGLRREALNRKPNQFSGGQRQRIGIARALAMQPEVIIADESVSALDVSVQKQVLQLLNELQQELQLSILFITHDLRVAAQISDYIGVMCKGELVEYGTVEQVLHNPQHPYTQSLLNAAPGRDWHPPRLEDHDVLVRLGSKQLASNGS</sequence>
<evidence type="ECO:0000256" key="1">
    <source>
        <dbReference type="ARBA" id="ARBA00004417"/>
    </source>
</evidence>
<dbReference type="FunFam" id="3.40.50.300:FF:000016">
    <property type="entry name" value="Oligopeptide ABC transporter ATP-binding component"/>
    <property type="match status" value="1"/>
</dbReference>
<dbReference type="SMART" id="SM00382">
    <property type="entry name" value="AAA"/>
    <property type="match status" value="2"/>
</dbReference>
<keyword evidence="5" id="KW-0547">Nucleotide-binding</keyword>
<dbReference type="SUPFAM" id="SSF52540">
    <property type="entry name" value="P-loop containing nucleoside triphosphate hydrolases"/>
    <property type="match status" value="2"/>
</dbReference>
<dbReference type="Proteomes" id="UP000238196">
    <property type="component" value="Unassembled WGS sequence"/>
</dbReference>
<comment type="caution">
    <text evidence="9">The sequence shown here is derived from an EMBL/GenBank/DDBJ whole genome shotgun (WGS) entry which is preliminary data.</text>
</comment>
<keyword evidence="7" id="KW-0472">Membrane</keyword>
<feature type="domain" description="ABC transporter" evidence="8">
    <location>
        <begin position="7"/>
        <end position="258"/>
    </location>
</feature>
<dbReference type="GO" id="GO:0016887">
    <property type="term" value="F:ATP hydrolysis activity"/>
    <property type="evidence" value="ECO:0007669"/>
    <property type="project" value="InterPro"/>
</dbReference>
<dbReference type="OrthoDB" id="5297100at2"/>
<dbReference type="InterPro" id="IPR013563">
    <property type="entry name" value="Oligopep_ABC_C"/>
</dbReference>
<organism evidence="9 10">
    <name type="scientific">Proteobacteria bacterium 228</name>
    <dbReference type="NCBI Taxonomy" id="2083153"/>
    <lineage>
        <taxon>Bacteria</taxon>
        <taxon>Pseudomonadati</taxon>
        <taxon>Pseudomonadota</taxon>
    </lineage>
</organism>
<evidence type="ECO:0000256" key="4">
    <source>
        <dbReference type="ARBA" id="ARBA00022475"/>
    </source>
</evidence>
<dbReference type="InterPro" id="IPR017871">
    <property type="entry name" value="ABC_transporter-like_CS"/>
</dbReference>
<evidence type="ECO:0000313" key="9">
    <source>
        <dbReference type="EMBL" id="PPC74062.1"/>
    </source>
</evidence>
<dbReference type="Pfam" id="PF08352">
    <property type="entry name" value="oligo_HPY"/>
    <property type="match status" value="2"/>
</dbReference>
<feature type="domain" description="ABC transporter" evidence="8">
    <location>
        <begin position="279"/>
        <end position="521"/>
    </location>
</feature>
<name>A0A2S5KH11_9PROT</name>
<dbReference type="Pfam" id="PF00005">
    <property type="entry name" value="ABC_tran"/>
    <property type="match status" value="2"/>
</dbReference>
<dbReference type="GO" id="GO:0055085">
    <property type="term" value="P:transmembrane transport"/>
    <property type="evidence" value="ECO:0007669"/>
    <property type="project" value="UniProtKB-ARBA"/>
</dbReference>
<dbReference type="GO" id="GO:0005524">
    <property type="term" value="F:ATP binding"/>
    <property type="evidence" value="ECO:0007669"/>
    <property type="project" value="UniProtKB-KW"/>
</dbReference>
<evidence type="ECO:0000256" key="3">
    <source>
        <dbReference type="ARBA" id="ARBA00022448"/>
    </source>
</evidence>